<comment type="caution">
    <text evidence="1">The sequence shown here is derived from an EMBL/GenBank/DDBJ whole genome shotgun (WGS) entry which is preliminary data.</text>
</comment>
<reference evidence="1" key="1">
    <citation type="submission" date="2021-06" db="EMBL/GenBank/DDBJ databases">
        <authorList>
            <person name="Kallberg Y."/>
            <person name="Tangrot J."/>
            <person name="Rosling A."/>
        </authorList>
    </citation>
    <scope>NUCLEOTIDE SEQUENCE</scope>
    <source>
        <strain evidence="1">FL966</strain>
    </source>
</reference>
<dbReference type="EMBL" id="CAJVQA010002319">
    <property type="protein sequence ID" value="CAG8543260.1"/>
    <property type="molecule type" value="Genomic_DNA"/>
</dbReference>
<organism evidence="1 2">
    <name type="scientific">Cetraspora pellucida</name>
    <dbReference type="NCBI Taxonomy" id="1433469"/>
    <lineage>
        <taxon>Eukaryota</taxon>
        <taxon>Fungi</taxon>
        <taxon>Fungi incertae sedis</taxon>
        <taxon>Mucoromycota</taxon>
        <taxon>Glomeromycotina</taxon>
        <taxon>Glomeromycetes</taxon>
        <taxon>Diversisporales</taxon>
        <taxon>Gigasporaceae</taxon>
        <taxon>Cetraspora</taxon>
    </lineage>
</organism>
<dbReference type="Proteomes" id="UP000789759">
    <property type="component" value="Unassembled WGS sequence"/>
</dbReference>
<keyword evidence="2" id="KW-1185">Reference proteome</keyword>
<dbReference type="InterPro" id="IPR032675">
    <property type="entry name" value="LRR_dom_sf"/>
</dbReference>
<accession>A0A9N9AUM9</accession>
<dbReference type="Gene3D" id="3.80.10.10">
    <property type="entry name" value="Ribonuclease Inhibitor"/>
    <property type="match status" value="1"/>
</dbReference>
<evidence type="ECO:0000313" key="2">
    <source>
        <dbReference type="Proteomes" id="UP000789759"/>
    </source>
</evidence>
<dbReference type="AlphaFoldDB" id="A0A9N9AUM9"/>
<proteinExistence type="predicted"/>
<protein>
    <submittedName>
        <fullName evidence="1">15932_t:CDS:1</fullName>
    </submittedName>
</protein>
<dbReference type="OrthoDB" id="10028886at2759"/>
<sequence length="534" mass="61522">MDSLIIPFRLPSDCVREVIYHLPGDYNALFSCALVNRSWCRFTIPLLWSDVFSSNIPSDKKVKVIPAYVKCLSEIQRQTLINNNITLQEDFIPALFNYPKYLKFLNCRYFDNALYYWCKAVIKPDTDNTEFQNILHICNQVISQYILSNSIGLHTLFLSPHSKDETCTMRLLPDTCDEGIYRAFSKLTELHIENWFSMTAQNISTILLILEKLSLYSHYIQKLVIIFNQSSDPIYQQEVIEHLSLLINSQYNLQSFTIKFPYNSNSQSSLSLPALSSQSDSLKYLEISKFCDIPLLIPYLTSVNLETLNLIFYHVRTQFEPSALPSLPSGTQFRIKNLIISGTHYPMLYSSFSLIVKMSGSNLEKISIKVCDETIRNAIGEYCSNLTSLTIMVDFTMFEQFLNLLSKLKKLKYLDIEKKLNDIQLTKEMVLEFTKIIPNTLEELNFDLVINQEHFNEFLKELKVPLSKLTIHLSALNDETLNFIVDYAIRTGKLKELCFDATNSLTEEALSKAKDVILIITDITEDDMGFGLFD</sequence>
<evidence type="ECO:0000313" key="1">
    <source>
        <dbReference type="EMBL" id="CAG8543260.1"/>
    </source>
</evidence>
<name>A0A9N9AUM9_9GLOM</name>
<gene>
    <name evidence="1" type="ORF">CPELLU_LOCUS4397</name>
</gene>